<dbReference type="PANTHER" id="PTHR30329">
    <property type="entry name" value="STATOR ELEMENT OF FLAGELLAR MOTOR COMPLEX"/>
    <property type="match status" value="1"/>
</dbReference>
<name>A0A9D2ZTY6_9BACT</name>
<keyword evidence="3" id="KW-0732">Signal</keyword>
<evidence type="ECO:0000313" key="6">
    <source>
        <dbReference type="Proteomes" id="UP000787625"/>
    </source>
</evidence>
<keyword evidence="1" id="KW-0472">Membrane</keyword>
<evidence type="ECO:0000256" key="1">
    <source>
        <dbReference type="PROSITE-ProRule" id="PRU00473"/>
    </source>
</evidence>
<dbReference type="PROSITE" id="PS51123">
    <property type="entry name" value="OMPA_2"/>
    <property type="match status" value="1"/>
</dbReference>
<feature type="domain" description="OmpA-like" evidence="4">
    <location>
        <begin position="281"/>
        <end position="392"/>
    </location>
</feature>
<organism evidence="5 6">
    <name type="scientific">Candidatus Avibacteroides avistercoris</name>
    <dbReference type="NCBI Taxonomy" id="2840690"/>
    <lineage>
        <taxon>Bacteria</taxon>
        <taxon>Pseudomonadati</taxon>
        <taxon>Bacteroidota</taxon>
        <taxon>Bacteroidia</taxon>
        <taxon>Bacteroidales</taxon>
        <taxon>Bacteroidaceae</taxon>
        <taxon>Bacteroidaceae incertae sedis</taxon>
        <taxon>Candidatus Avibacteroides</taxon>
    </lineage>
</organism>
<dbReference type="InterPro" id="IPR036737">
    <property type="entry name" value="OmpA-like_sf"/>
</dbReference>
<protein>
    <submittedName>
        <fullName evidence="5">OmpA family protein</fullName>
    </submittedName>
</protein>
<feature type="chain" id="PRO_5039238221" evidence="3">
    <location>
        <begin position="20"/>
        <end position="392"/>
    </location>
</feature>
<dbReference type="SUPFAM" id="SSF103088">
    <property type="entry name" value="OmpA-like"/>
    <property type="match status" value="1"/>
</dbReference>
<dbReference type="Gene3D" id="3.30.1330.60">
    <property type="entry name" value="OmpA-like domain"/>
    <property type="match status" value="1"/>
</dbReference>
<sequence>MRKILLAFIGLLAFGYANAQEYAVKQNKFKDNWFLEAKVGASMFMASDWNFDSALKDVTSPYVGLSFGKYFNPIFGARIEVGAWQLKNKFNEQGLDIDPLKANFIQTNLDFMFNLLNGFGKMKVDRKFDLYGIMGVGYMRHLGYVNGVEDYGFETNKMGGSRNYVNTKVALQGQFHVSQAVDINLELSGNFLSTSFMQSSRKFNGYINAMAGVAYKFKKRGFELGEVVEPGLVASLNDEINKQRGIVADNEREINDLRNQLKDSREENAMLNEKLTEAEKNKGEKLHNETVITYRIGKTDVSKEQLVTIYNVAQMLKDNPDATVEIKAYADAKTGSAKRNKYLTEKRADTIVKILTENYGIDENRISSTAYGSDNQIYDNNDWNRVAVIIVK</sequence>
<dbReference type="InterPro" id="IPR006665">
    <property type="entry name" value="OmpA-like"/>
</dbReference>
<feature type="coiled-coil region" evidence="2">
    <location>
        <begin position="240"/>
        <end position="281"/>
    </location>
</feature>
<dbReference type="GO" id="GO:0016020">
    <property type="term" value="C:membrane"/>
    <property type="evidence" value="ECO:0007669"/>
    <property type="project" value="UniProtKB-UniRule"/>
</dbReference>
<dbReference type="Proteomes" id="UP000787625">
    <property type="component" value="Unassembled WGS sequence"/>
</dbReference>
<dbReference type="InterPro" id="IPR050330">
    <property type="entry name" value="Bact_OuterMem_StrucFunc"/>
</dbReference>
<reference evidence="5" key="1">
    <citation type="journal article" date="2021" name="PeerJ">
        <title>Extensive microbial diversity within the chicken gut microbiome revealed by metagenomics and culture.</title>
        <authorList>
            <person name="Gilroy R."/>
            <person name="Ravi A."/>
            <person name="Getino M."/>
            <person name="Pursley I."/>
            <person name="Horton D.L."/>
            <person name="Alikhan N.F."/>
            <person name="Baker D."/>
            <person name="Gharbi K."/>
            <person name="Hall N."/>
            <person name="Watson M."/>
            <person name="Adriaenssens E.M."/>
            <person name="Foster-Nyarko E."/>
            <person name="Jarju S."/>
            <person name="Secka A."/>
            <person name="Antonio M."/>
            <person name="Oren A."/>
            <person name="Chaudhuri R.R."/>
            <person name="La Ragione R."/>
            <person name="Hildebrand F."/>
            <person name="Pallen M.J."/>
        </authorList>
    </citation>
    <scope>NUCLEOTIDE SEQUENCE</scope>
    <source>
        <strain evidence="5">MalCec1-1739</strain>
    </source>
</reference>
<gene>
    <name evidence="5" type="ORF">IAA93_02255</name>
</gene>
<dbReference type="AlphaFoldDB" id="A0A9D2ZTY6"/>
<keyword evidence="2" id="KW-0175">Coiled coil</keyword>
<evidence type="ECO:0000259" key="4">
    <source>
        <dbReference type="PROSITE" id="PS51123"/>
    </source>
</evidence>
<reference evidence="5" key="2">
    <citation type="submission" date="2021-04" db="EMBL/GenBank/DDBJ databases">
        <authorList>
            <person name="Gilroy R."/>
        </authorList>
    </citation>
    <scope>NUCLEOTIDE SEQUENCE</scope>
    <source>
        <strain evidence="5">MalCec1-1739</strain>
    </source>
</reference>
<evidence type="ECO:0000256" key="2">
    <source>
        <dbReference type="SAM" id="Coils"/>
    </source>
</evidence>
<dbReference type="CDD" id="cd07185">
    <property type="entry name" value="OmpA_C-like"/>
    <property type="match status" value="1"/>
</dbReference>
<evidence type="ECO:0000313" key="5">
    <source>
        <dbReference type="EMBL" id="HJD52537.1"/>
    </source>
</evidence>
<evidence type="ECO:0000256" key="3">
    <source>
        <dbReference type="SAM" id="SignalP"/>
    </source>
</evidence>
<accession>A0A9D2ZTY6</accession>
<proteinExistence type="predicted"/>
<dbReference type="Gene3D" id="2.40.160.20">
    <property type="match status" value="1"/>
</dbReference>
<dbReference type="PANTHER" id="PTHR30329:SF21">
    <property type="entry name" value="LIPOPROTEIN YIAD-RELATED"/>
    <property type="match status" value="1"/>
</dbReference>
<dbReference type="SUPFAM" id="SSF56925">
    <property type="entry name" value="OMPA-like"/>
    <property type="match status" value="1"/>
</dbReference>
<comment type="caution">
    <text evidence="5">The sequence shown here is derived from an EMBL/GenBank/DDBJ whole genome shotgun (WGS) entry which is preliminary data.</text>
</comment>
<dbReference type="Pfam" id="PF00691">
    <property type="entry name" value="OmpA"/>
    <property type="match status" value="1"/>
</dbReference>
<dbReference type="InterPro" id="IPR011250">
    <property type="entry name" value="OMP/PagP_B-barrel"/>
</dbReference>
<feature type="signal peptide" evidence="3">
    <location>
        <begin position="1"/>
        <end position="19"/>
    </location>
</feature>
<dbReference type="EMBL" id="DWUP01000047">
    <property type="protein sequence ID" value="HJD52537.1"/>
    <property type="molecule type" value="Genomic_DNA"/>
</dbReference>